<dbReference type="PANTHER" id="PTHR30352">
    <property type="entry name" value="PYRUVATE FORMATE-LYASE-ACTIVATING ENZYME"/>
    <property type="match status" value="1"/>
</dbReference>
<evidence type="ECO:0000256" key="4">
    <source>
        <dbReference type="ARBA" id="ARBA00022691"/>
    </source>
</evidence>
<dbReference type="EC" id="1.97.1.4" evidence="12"/>
<dbReference type="AlphaFoldDB" id="A0A1V4IBH4"/>
<evidence type="ECO:0000313" key="13">
    <source>
        <dbReference type="Proteomes" id="UP000190140"/>
    </source>
</evidence>
<dbReference type="GO" id="GO:0046872">
    <property type="term" value="F:metal ion binding"/>
    <property type="evidence" value="ECO:0007669"/>
    <property type="project" value="UniProtKB-KW"/>
</dbReference>
<dbReference type="InterPro" id="IPR013785">
    <property type="entry name" value="Aldolase_TIM"/>
</dbReference>
<evidence type="ECO:0000256" key="3">
    <source>
        <dbReference type="ARBA" id="ARBA00022485"/>
    </source>
</evidence>
<evidence type="ECO:0000313" key="12">
    <source>
        <dbReference type="EMBL" id="OPJ57220.1"/>
    </source>
</evidence>
<dbReference type="Pfam" id="PF04055">
    <property type="entry name" value="Radical_SAM"/>
    <property type="match status" value="1"/>
</dbReference>
<dbReference type="GO" id="GO:0016829">
    <property type="term" value="F:lyase activity"/>
    <property type="evidence" value="ECO:0007669"/>
    <property type="project" value="UniProtKB-KW"/>
</dbReference>
<dbReference type="OrthoDB" id="9782387at2"/>
<protein>
    <submittedName>
        <fullName evidence="12">Pyruvate formate-lyase 1-activating enzyme</fullName>
        <ecNumber evidence="12">1.97.1.4</ecNumber>
    </submittedName>
</protein>
<keyword evidence="13" id="KW-1185">Reference proteome</keyword>
<gene>
    <name evidence="12" type="primary">pflA_1</name>
    <name evidence="12" type="ORF">CLOTH_05030</name>
</gene>
<evidence type="ECO:0000259" key="11">
    <source>
        <dbReference type="PROSITE" id="PS51918"/>
    </source>
</evidence>
<evidence type="ECO:0000256" key="6">
    <source>
        <dbReference type="ARBA" id="ARBA00023002"/>
    </source>
</evidence>
<organism evidence="12 13">
    <name type="scientific">Alkalithermobacter paradoxus</name>
    <dbReference type="NCBI Taxonomy" id="29349"/>
    <lineage>
        <taxon>Bacteria</taxon>
        <taxon>Bacillati</taxon>
        <taxon>Bacillota</taxon>
        <taxon>Clostridia</taxon>
        <taxon>Peptostreptococcales</taxon>
        <taxon>Tepidibacteraceae</taxon>
        <taxon>Alkalithermobacter</taxon>
    </lineage>
</organism>
<dbReference type="SUPFAM" id="SSF102114">
    <property type="entry name" value="Radical SAM enzymes"/>
    <property type="match status" value="1"/>
</dbReference>
<dbReference type="SFLD" id="SFLDG01118">
    <property type="entry name" value="activating_enzymes__group_2"/>
    <property type="match status" value="1"/>
</dbReference>
<dbReference type="InterPro" id="IPR012839">
    <property type="entry name" value="Organic_radical_activase"/>
</dbReference>
<accession>A0A1V4IBH4</accession>
<sequence length="278" mass="31379">MCSALVNKIIHFSSVDGPGNRMAIFLQGCNFDCLYCHNPETINTCSHCKVCSRECESNAISIIKDKIVWNKTLCKDCDKCVVTCTKNSSPKTIQMSVEDILKEIKRIKPFISGITVSGGECTLQSNFVTKLFKEVKNIGLSTFLDTNGYLPLDEMCELVSVMDMAMIDVKSYDSKEHMMLTGKDNKTVIENVKYISNINKLYEVRTVIVPDILNNYYNVDMISKLIASLNSNIRYKLIKYRPIGVRTEIIKSYTPDEKTMNGLSELARRNGCENVIVV</sequence>
<proteinExistence type="inferred from homology"/>
<keyword evidence="4" id="KW-0949">S-adenosyl-L-methionine</keyword>
<evidence type="ECO:0000256" key="2">
    <source>
        <dbReference type="ARBA" id="ARBA00009777"/>
    </source>
</evidence>
<dbReference type="PROSITE" id="PS51379">
    <property type="entry name" value="4FE4S_FER_2"/>
    <property type="match status" value="1"/>
</dbReference>
<dbReference type="InterPro" id="IPR040074">
    <property type="entry name" value="BssD/PflA/YjjW"/>
</dbReference>
<evidence type="ECO:0000256" key="8">
    <source>
        <dbReference type="ARBA" id="ARBA00023014"/>
    </source>
</evidence>
<dbReference type="InterPro" id="IPR017896">
    <property type="entry name" value="4Fe4S_Fe-S-bd"/>
</dbReference>
<dbReference type="InterPro" id="IPR058240">
    <property type="entry name" value="rSAM_sf"/>
</dbReference>
<comment type="similarity">
    <text evidence="2">Belongs to the organic radical-activating enzymes family.</text>
</comment>
<keyword evidence="12" id="KW-0456">Lyase</keyword>
<dbReference type="NCBIfam" id="TIGR04041">
    <property type="entry name" value="activase_YjjW"/>
    <property type="match status" value="1"/>
</dbReference>
<dbReference type="PROSITE" id="PS01087">
    <property type="entry name" value="RADICAL_ACTIVATING"/>
    <property type="match status" value="1"/>
</dbReference>
<keyword evidence="8" id="KW-0411">Iron-sulfur</keyword>
<dbReference type="PROSITE" id="PS00198">
    <property type="entry name" value="4FE4S_FER_1"/>
    <property type="match status" value="1"/>
</dbReference>
<dbReference type="InterPro" id="IPR001989">
    <property type="entry name" value="Radical_activat_CS"/>
</dbReference>
<evidence type="ECO:0000256" key="9">
    <source>
        <dbReference type="ARBA" id="ARBA00047365"/>
    </source>
</evidence>
<keyword evidence="3" id="KW-0004">4Fe-4S</keyword>
<dbReference type="RefSeq" id="WP_079410893.1">
    <property type="nucleotide sequence ID" value="NZ_MZGW01000001.1"/>
</dbReference>
<comment type="catalytic activity">
    <reaction evidence="9">
        <text>glycyl-[protein] + reduced [flavodoxin] + S-adenosyl-L-methionine = glycin-2-yl radical-[protein] + semiquinone [flavodoxin] + 5'-deoxyadenosine + L-methionine + H(+)</text>
        <dbReference type="Rhea" id="RHEA:61976"/>
        <dbReference type="Rhea" id="RHEA-COMP:10622"/>
        <dbReference type="Rhea" id="RHEA-COMP:14480"/>
        <dbReference type="Rhea" id="RHEA-COMP:15993"/>
        <dbReference type="Rhea" id="RHEA-COMP:15994"/>
        <dbReference type="ChEBI" id="CHEBI:15378"/>
        <dbReference type="ChEBI" id="CHEBI:17319"/>
        <dbReference type="ChEBI" id="CHEBI:29947"/>
        <dbReference type="ChEBI" id="CHEBI:32722"/>
        <dbReference type="ChEBI" id="CHEBI:57618"/>
        <dbReference type="ChEBI" id="CHEBI:57844"/>
        <dbReference type="ChEBI" id="CHEBI:59789"/>
        <dbReference type="ChEBI" id="CHEBI:140311"/>
    </reaction>
</comment>
<reference evidence="12 13" key="1">
    <citation type="submission" date="2017-03" db="EMBL/GenBank/DDBJ databases">
        <title>Genome sequence of Clostridium thermoalcaliphilum DSM 7309.</title>
        <authorList>
            <person name="Poehlein A."/>
            <person name="Daniel R."/>
        </authorList>
    </citation>
    <scope>NUCLEOTIDE SEQUENCE [LARGE SCALE GENOMIC DNA]</scope>
    <source>
        <strain evidence="12 13">DSM 7309</strain>
    </source>
</reference>
<dbReference type="PIRSF" id="PIRSF000371">
    <property type="entry name" value="PFL_act_enz"/>
    <property type="match status" value="1"/>
</dbReference>
<evidence type="ECO:0000256" key="7">
    <source>
        <dbReference type="ARBA" id="ARBA00023004"/>
    </source>
</evidence>
<dbReference type="SUPFAM" id="SSF54862">
    <property type="entry name" value="4Fe-4S ferredoxins"/>
    <property type="match status" value="1"/>
</dbReference>
<dbReference type="InterPro" id="IPR007197">
    <property type="entry name" value="rSAM"/>
</dbReference>
<dbReference type="SFLD" id="SFLDF00392">
    <property type="entry name" value="YjjI_activase"/>
    <property type="match status" value="1"/>
</dbReference>
<dbReference type="SFLD" id="SFLDS00029">
    <property type="entry name" value="Radical_SAM"/>
    <property type="match status" value="1"/>
</dbReference>
<evidence type="ECO:0000259" key="10">
    <source>
        <dbReference type="PROSITE" id="PS51379"/>
    </source>
</evidence>
<dbReference type="CDD" id="cd01335">
    <property type="entry name" value="Radical_SAM"/>
    <property type="match status" value="1"/>
</dbReference>
<dbReference type="Gene3D" id="3.20.20.70">
    <property type="entry name" value="Aldolase class I"/>
    <property type="match status" value="1"/>
</dbReference>
<dbReference type="SFLD" id="SFLDG01066">
    <property type="entry name" value="organic_radical-activating_enz"/>
    <property type="match status" value="1"/>
</dbReference>
<feature type="domain" description="Radical SAM core" evidence="11">
    <location>
        <begin position="15"/>
        <end position="273"/>
    </location>
</feature>
<evidence type="ECO:0000256" key="5">
    <source>
        <dbReference type="ARBA" id="ARBA00022723"/>
    </source>
</evidence>
<keyword evidence="6 12" id="KW-0560">Oxidoreductase</keyword>
<dbReference type="Gene3D" id="3.30.70.20">
    <property type="match status" value="1"/>
</dbReference>
<dbReference type="GO" id="GO:0043365">
    <property type="term" value="F:[formate-C-acetyltransferase]-activating enzyme activity"/>
    <property type="evidence" value="ECO:0007669"/>
    <property type="project" value="UniProtKB-EC"/>
</dbReference>
<dbReference type="InterPro" id="IPR023912">
    <property type="entry name" value="YjjW_bact"/>
</dbReference>
<dbReference type="PANTHER" id="PTHR30352:SF13">
    <property type="entry name" value="GLYCYL-RADICAL ENZYME ACTIVATING ENZYME YJJW-RELATED"/>
    <property type="match status" value="1"/>
</dbReference>
<comment type="caution">
    <text evidence="12">The sequence shown here is derived from an EMBL/GenBank/DDBJ whole genome shotgun (WGS) entry which is preliminary data.</text>
</comment>
<dbReference type="EMBL" id="MZGW01000001">
    <property type="protein sequence ID" value="OPJ57220.1"/>
    <property type="molecule type" value="Genomic_DNA"/>
</dbReference>
<comment type="cofactor">
    <cofactor evidence="1">
        <name>[4Fe-4S] cluster</name>
        <dbReference type="ChEBI" id="CHEBI:49883"/>
    </cofactor>
</comment>
<dbReference type="STRING" id="29349.CLOTH_05030"/>
<keyword evidence="12" id="KW-0670">Pyruvate</keyword>
<dbReference type="GO" id="GO:0051539">
    <property type="term" value="F:4 iron, 4 sulfur cluster binding"/>
    <property type="evidence" value="ECO:0007669"/>
    <property type="project" value="UniProtKB-KW"/>
</dbReference>
<evidence type="ECO:0000256" key="1">
    <source>
        <dbReference type="ARBA" id="ARBA00001966"/>
    </source>
</evidence>
<name>A0A1V4IBH4_9FIRM</name>
<dbReference type="InterPro" id="IPR034457">
    <property type="entry name" value="Organic_radical-activating"/>
</dbReference>
<keyword evidence="5" id="KW-0479">Metal-binding</keyword>
<dbReference type="PROSITE" id="PS51918">
    <property type="entry name" value="RADICAL_SAM"/>
    <property type="match status" value="1"/>
</dbReference>
<dbReference type="Proteomes" id="UP000190140">
    <property type="component" value="Unassembled WGS sequence"/>
</dbReference>
<keyword evidence="7" id="KW-0408">Iron</keyword>
<feature type="domain" description="4Fe-4S ferredoxin-type" evidence="10">
    <location>
        <begin position="38"/>
        <end position="65"/>
    </location>
</feature>
<dbReference type="InterPro" id="IPR017900">
    <property type="entry name" value="4Fe4S_Fe_S_CS"/>
</dbReference>